<name>A0A267ETJ1_9PLAT</name>
<reference evidence="2 3" key="1">
    <citation type="submission" date="2017-06" db="EMBL/GenBank/DDBJ databases">
        <title>A platform for efficient transgenesis in Macrostomum lignano, a flatworm model organism for stem cell research.</title>
        <authorList>
            <person name="Berezikov E."/>
        </authorList>
    </citation>
    <scope>NUCLEOTIDE SEQUENCE [LARGE SCALE GENOMIC DNA]</scope>
    <source>
        <strain evidence="2">DV1</strain>
        <tissue evidence="2">Whole organism</tissue>
    </source>
</reference>
<feature type="domain" description="25S rRNA (uridine-N(3))-methyltransferase BMT5-like" evidence="1">
    <location>
        <begin position="48"/>
        <end position="198"/>
    </location>
</feature>
<sequence>MAEDQNQGQELQWKKFEYVGTVINKVEYSHTILCLDPLPQPSTIFVFLGEGNFTFSTAFAKLRGSNYDEIVATDISVSKEIKDGWPRRLRLDATKMGETRNVFLEKLFLDQKPSRIVLWFQCPWADKDENGRKYSNQQAFLKKVMAAAAKVQDPGELLLIGLCVDPTLPKNKPTEEKWVTSYGNPKAVAAQNGYECLGADREFVGKMLDGGYEHQFTDPGLNFGKRKILKENRQFATLLFKRQQLHPAQGPHQTQDP</sequence>
<accession>A0A267ETJ1</accession>
<dbReference type="EMBL" id="NIVC01001764">
    <property type="protein sequence ID" value="PAA64294.1"/>
    <property type="molecule type" value="Genomic_DNA"/>
</dbReference>
<protein>
    <recommendedName>
        <fullName evidence="1">25S rRNA (uridine-N(3))-methyltransferase BMT5-like domain-containing protein</fullName>
    </recommendedName>
</protein>
<dbReference type="InterPro" id="IPR019446">
    <property type="entry name" value="BMT5-like"/>
</dbReference>
<keyword evidence="3" id="KW-1185">Reference proteome</keyword>
<proteinExistence type="predicted"/>
<evidence type="ECO:0000259" key="1">
    <source>
        <dbReference type="Pfam" id="PF10354"/>
    </source>
</evidence>
<dbReference type="Proteomes" id="UP000215902">
    <property type="component" value="Unassembled WGS sequence"/>
</dbReference>
<organism evidence="2 3">
    <name type="scientific">Macrostomum lignano</name>
    <dbReference type="NCBI Taxonomy" id="282301"/>
    <lineage>
        <taxon>Eukaryota</taxon>
        <taxon>Metazoa</taxon>
        <taxon>Spiralia</taxon>
        <taxon>Lophotrochozoa</taxon>
        <taxon>Platyhelminthes</taxon>
        <taxon>Rhabditophora</taxon>
        <taxon>Macrostomorpha</taxon>
        <taxon>Macrostomida</taxon>
        <taxon>Macrostomidae</taxon>
        <taxon>Macrostomum</taxon>
    </lineage>
</organism>
<comment type="caution">
    <text evidence="2">The sequence shown here is derived from an EMBL/GenBank/DDBJ whole genome shotgun (WGS) entry which is preliminary data.</text>
</comment>
<gene>
    <name evidence="2" type="ORF">BOX15_Mlig027600g1</name>
</gene>
<evidence type="ECO:0000313" key="2">
    <source>
        <dbReference type="EMBL" id="PAA64294.1"/>
    </source>
</evidence>
<dbReference type="GO" id="GO:0070475">
    <property type="term" value="P:rRNA base methylation"/>
    <property type="evidence" value="ECO:0007669"/>
    <property type="project" value="InterPro"/>
</dbReference>
<evidence type="ECO:0000313" key="3">
    <source>
        <dbReference type="Proteomes" id="UP000215902"/>
    </source>
</evidence>
<dbReference type="Pfam" id="PF10354">
    <property type="entry name" value="BMT5-like"/>
    <property type="match status" value="1"/>
</dbReference>
<dbReference type="AlphaFoldDB" id="A0A267ETJ1"/>
<dbReference type="GO" id="GO:0070042">
    <property type="term" value="F:rRNA (uridine-N3-)-methyltransferase activity"/>
    <property type="evidence" value="ECO:0007669"/>
    <property type="project" value="InterPro"/>
</dbReference>